<dbReference type="Gene3D" id="2.160.20.10">
    <property type="entry name" value="Single-stranded right-handed beta-helix, Pectin lyase-like"/>
    <property type="match status" value="1"/>
</dbReference>
<protein>
    <recommendedName>
        <fullName evidence="4">Pectate lyase superfamily protein domain-containing protein</fullName>
    </recommendedName>
</protein>
<accession>A0ABT7MIL0</accession>
<dbReference type="RefSeq" id="WP_286055741.1">
    <property type="nucleotide sequence ID" value="NZ_JASVWF010000006.1"/>
</dbReference>
<gene>
    <name evidence="2" type="ORF">QRT03_24570</name>
</gene>
<keyword evidence="1" id="KW-0732">Signal</keyword>
<feature type="chain" id="PRO_5045526759" description="Pectate lyase superfamily protein domain-containing protein" evidence="1">
    <location>
        <begin position="28"/>
        <end position="532"/>
    </location>
</feature>
<organism evidence="2 3">
    <name type="scientific">Actinomycetospora termitidis</name>
    <dbReference type="NCBI Taxonomy" id="3053470"/>
    <lineage>
        <taxon>Bacteria</taxon>
        <taxon>Bacillati</taxon>
        <taxon>Actinomycetota</taxon>
        <taxon>Actinomycetes</taxon>
        <taxon>Pseudonocardiales</taxon>
        <taxon>Pseudonocardiaceae</taxon>
        <taxon>Actinomycetospora</taxon>
    </lineage>
</organism>
<dbReference type="Proteomes" id="UP001231924">
    <property type="component" value="Unassembled WGS sequence"/>
</dbReference>
<reference evidence="2 3" key="1">
    <citation type="submission" date="2023-06" db="EMBL/GenBank/DDBJ databases">
        <title>Actinomycetospora Odt1-22.</title>
        <authorList>
            <person name="Supong K."/>
        </authorList>
    </citation>
    <scope>NUCLEOTIDE SEQUENCE [LARGE SCALE GENOMIC DNA]</scope>
    <source>
        <strain evidence="2 3">Odt1-22</strain>
    </source>
</reference>
<evidence type="ECO:0000313" key="3">
    <source>
        <dbReference type="Proteomes" id="UP001231924"/>
    </source>
</evidence>
<keyword evidence="3" id="KW-1185">Reference proteome</keyword>
<dbReference type="EMBL" id="JASVWF010000006">
    <property type="protein sequence ID" value="MDL5159163.1"/>
    <property type="molecule type" value="Genomic_DNA"/>
</dbReference>
<feature type="signal peptide" evidence="1">
    <location>
        <begin position="1"/>
        <end position="27"/>
    </location>
</feature>
<dbReference type="PROSITE" id="PS51318">
    <property type="entry name" value="TAT"/>
    <property type="match status" value="1"/>
</dbReference>
<sequence length="532" mass="55641">MGAIDRRQFLAAAGGLTLGALSLAALPAPPRGFVADTPATTEEARAAGWAVVTDFGAVGDGGSRPLSSRFATLDDARRVYPAATALSDELDGVAIQAAADSGVTGVFYPAGTYRHSTAVVVHSGQRHLGAGSNGGTPTTRLANTRSRGTGLDWNLAHSFRIGDIHPVAMEADRAGVGWAVRTLAAITAGSRTVRLTEPLGDAVLRVGDIVNVRCDNSPVVDGEGLTYDAEQWNRVVAISGDTVTLELPVPWTIVAASDDPTVLAGPRLCVNAGGDYFLGIPWEIVQDVEVGRFALNSAGFSARNGVWRGWFHDLVLVCENMMGINALVLSTVERVSGTWSARMIELKHAGHSSTLRSITGTQVPMPSGSVGVPSTAIDIGEQCYDMTLTDITLNIDASDTVQRRALEVACSGVSVQARLNHLGAGQQQSVWAVKDSNGLARPPTDVSLDLVVRTRPGYARYGVVGYPSDRPSDPVGVTLALDQRTVSGAPAACAFWVATARDVHVTSLTGDQTVAVWSPPGEAPTGCTSRQV</sequence>
<proteinExistence type="predicted"/>
<evidence type="ECO:0000313" key="2">
    <source>
        <dbReference type="EMBL" id="MDL5159163.1"/>
    </source>
</evidence>
<name>A0ABT7MIL0_9PSEU</name>
<evidence type="ECO:0000256" key="1">
    <source>
        <dbReference type="SAM" id="SignalP"/>
    </source>
</evidence>
<dbReference type="InterPro" id="IPR012334">
    <property type="entry name" value="Pectin_lyas_fold"/>
</dbReference>
<comment type="caution">
    <text evidence="2">The sequence shown here is derived from an EMBL/GenBank/DDBJ whole genome shotgun (WGS) entry which is preliminary data.</text>
</comment>
<evidence type="ECO:0008006" key="4">
    <source>
        <dbReference type="Google" id="ProtNLM"/>
    </source>
</evidence>
<dbReference type="InterPro" id="IPR006311">
    <property type="entry name" value="TAT_signal"/>
</dbReference>